<evidence type="ECO:0000313" key="1">
    <source>
        <dbReference type="EMBL" id="PIR43871.1"/>
    </source>
</evidence>
<sequence>MINYMKNVIIVRDRGQITIPGSIRKVVNWVSPMSAVTISILKPDEIVIRPHNVKVDSEEIWNRIRSSRAIKGEGRYNASEFLIRDRNSH</sequence>
<gene>
    <name evidence="1" type="ORF">COV24_00425</name>
</gene>
<dbReference type="Proteomes" id="UP000230214">
    <property type="component" value="Unassembled WGS sequence"/>
</dbReference>
<proteinExistence type="predicted"/>
<dbReference type="AlphaFoldDB" id="A0A2H0RBF4"/>
<organism evidence="1 2">
    <name type="scientific">candidate division WWE3 bacterium CG10_big_fil_rev_8_21_14_0_10_32_10</name>
    <dbReference type="NCBI Taxonomy" id="1975090"/>
    <lineage>
        <taxon>Bacteria</taxon>
        <taxon>Katanobacteria</taxon>
    </lineage>
</organism>
<name>A0A2H0RBF4_UNCKA</name>
<comment type="caution">
    <text evidence="1">The sequence shown here is derived from an EMBL/GenBank/DDBJ whole genome shotgun (WGS) entry which is preliminary data.</text>
</comment>
<dbReference type="EMBL" id="PCXU01000006">
    <property type="protein sequence ID" value="PIR43871.1"/>
    <property type="molecule type" value="Genomic_DNA"/>
</dbReference>
<dbReference type="Gene3D" id="2.10.260.10">
    <property type="match status" value="1"/>
</dbReference>
<protein>
    <submittedName>
        <fullName evidence="1">Uncharacterized protein</fullName>
    </submittedName>
</protein>
<reference evidence="1 2" key="1">
    <citation type="submission" date="2017-09" db="EMBL/GenBank/DDBJ databases">
        <title>Depth-based differentiation of microbial function through sediment-hosted aquifers and enrichment of novel symbionts in the deep terrestrial subsurface.</title>
        <authorList>
            <person name="Probst A.J."/>
            <person name="Ladd B."/>
            <person name="Jarett J.K."/>
            <person name="Geller-Mcgrath D.E."/>
            <person name="Sieber C.M."/>
            <person name="Emerson J.B."/>
            <person name="Anantharaman K."/>
            <person name="Thomas B.C."/>
            <person name="Malmstrom R."/>
            <person name="Stieglmeier M."/>
            <person name="Klingl A."/>
            <person name="Woyke T."/>
            <person name="Ryan C.M."/>
            <person name="Banfield J.F."/>
        </authorList>
    </citation>
    <scope>NUCLEOTIDE SEQUENCE [LARGE SCALE GENOMIC DNA]</scope>
    <source>
        <strain evidence="1">CG10_big_fil_rev_8_21_14_0_10_32_10</strain>
    </source>
</reference>
<accession>A0A2H0RBF4</accession>
<evidence type="ECO:0000313" key="2">
    <source>
        <dbReference type="Proteomes" id="UP000230214"/>
    </source>
</evidence>